<keyword evidence="1" id="KW-1133">Transmembrane helix</keyword>
<dbReference type="InterPro" id="IPR007211">
    <property type="entry name" value="DUF378"/>
</dbReference>
<keyword evidence="3" id="KW-1185">Reference proteome</keyword>
<dbReference type="PANTHER" id="PTHR37304">
    <property type="entry name" value="MEMBRANE PROTEIN-RELATED"/>
    <property type="match status" value="1"/>
</dbReference>
<sequence length="68" mass="7180">MTALNILTRVLLIVGGLNWGLVGLFGFDLVAAIFGEMSALSRIVYALVGLSALYQITTLVKPAPAHAH</sequence>
<keyword evidence="1" id="KW-0812">Transmembrane</keyword>
<evidence type="ECO:0000313" key="3">
    <source>
        <dbReference type="Proteomes" id="UP000217935"/>
    </source>
</evidence>
<dbReference type="Pfam" id="PF04070">
    <property type="entry name" value="DUF378"/>
    <property type="match status" value="1"/>
</dbReference>
<reference evidence="2 3" key="1">
    <citation type="submission" date="2017-06" db="EMBL/GenBank/DDBJ databases">
        <title>Celeribacter sp. TSPH2 complete genome sequence.</title>
        <authorList>
            <person name="Woo J.-H."/>
            <person name="Kim H.-S."/>
        </authorList>
    </citation>
    <scope>NUCLEOTIDE SEQUENCE [LARGE SCALE GENOMIC DNA]</scope>
    <source>
        <strain evidence="2 3">TSPH2</strain>
    </source>
</reference>
<feature type="transmembrane region" description="Helical" evidence="1">
    <location>
        <begin position="6"/>
        <end position="27"/>
    </location>
</feature>
<dbReference type="EMBL" id="CP022196">
    <property type="protein sequence ID" value="ATG47461.1"/>
    <property type="molecule type" value="Genomic_DNA"/>
</dbReference>
<proteinExistence type="predicted"/>
<feature type="transmembrane region" description="Helical" evidence="1">
    <location>
        <begin position="39"/>
        <end position="56"/>
    </location>
</feature>
<dbReference type="RefSeq" id="WP_096805484.1">
    <property type="nucleotide sequence ID" value="NZ_CP022196.1"/>
</dbReference>
<organism evidence="2 3">
    <name type="scientific">Celeribacter ethanolicus</name>
    <dbReference type="NCBI Taxonomy" id="1758178"/>
    <lineage>
        <taxon>Bacteria</taxon>
        <taxon>Pseudomonadati</taxon>
        <taxon>Pseudomonadota</taxon>
        <taxon>Alphaproteobacteria</taxon>
        <taxon>Rhodobacterales</taxon>
        <taxon>Roseobacteraceae</taxon>
        <taxon>Celeribacter</taxon>
    </lineage>
</organism>
<dbReference type="AlphaFoldDB" id="A0A291GBA0"/>
<name>A0A291GBA0_9RHOB</name>
<dbReference type="Proteomes" id="UP000217935">
    <property type="component" value="Chromosome"/>
</dbReference>
<dbReference type="KEGG" id="ceh:CEW89_07680"/>
<evidence type="ECO:0000256" key="1">
    <source>
        <dbReference type="SAM" id="Phobius"/>
    </source>
</evidence>
<gene>
    <name evidence="2" type="ORF">CEW89_07680</name>
</gene>
<dbReference type="OrthoDB" id="9812136at2"/>
<dbReference type="PANTHER" id="PTHR37304:SF1">
    <property type="entry name" value="MEMBRANE PROTEIN"/>
    <property type="match status" value="1"/>
</dbReference>
<keyword evidence="1" id="KW-0472">Membrane</keyword>
<protein>
    <submittedName>
        <fullName evidence="2">DUF378 domain-containing protein</fullName>
    </submittedName>
</protein>
<evidence type="ECO:0000313" key="2">
    <source>
        <dbReference type="EMBL" id="ATG47461.1"/>
    </source>
</evidence>
<accession>A0A291GBA0</accession>
<dbReference type="STRING" id="1758178.GCA_001550095_00185"/>